<evidence type="ECO:0000313" key="2">
    <source>
        <dbReference type="Proteomes" id="UP000663850"/>
    </source>
</evidence>
<dbReference type="EMBL" id="CAJMWZ010000056">
    <property type="protein sequence ID" value="CAE6410383.1"/>
    <property type="molecule type" value="Genomic_DNA"/>
</dbReference>
<sequence length="96" mass="10251">MSCYINVTPTDLFEAKYATPSGKSAHTRLLNGLASWLLTTITILGSNHTESASTSTDVPPDHSSSDLLLAVSAPLAYQLLPTWLTSSKDAICIQDI</sequence>
<comment type="caution">
    <text evidence="1">The sequence shown here is derived from an EMBL/GenBank/DDBJ whole genome shotgun (WGS) entry which is preliminary data.</text>
</comment>
<reference evidence="1" key="1">
    <citation type="submission" date="2021-01" db="EMBL/GenBank/DDBJ databases">
        <authorList>
            <person name="Kaushik A."/>
        </authorList>
    </citation>
    <scope>NUCLEOTIDE SEQUENCE</scope>
    <source>
        <strain evidence="1">Type strain: AG8-Rh-89/</strain>
    </source>
</reference>
<evidence type="ECO:0000313" key="1">
    <source>
        <dbReference type="EMBL" id="CAE6410383.1"/>
    </source>
</evidence>
<name>A0A8H2WWE7_9AGAM</name>
<gene>
    <name evidence="1" type="ORF">RDB_LOCUS683</name>
</gene>
<dbReference type="AlphaFoldDB" id="A0A8H2WWE7"/>
<accession>A0A8H2WWE7</accession>
<organism evidence="1 2">
    <name type="scientific">Rhizoctonia solani</name>
    <dbReference type="NCBI Taxonomy" id="456999"/>
    <lineage>
        <taxon>Eukaryota</taxon>
        <taxon>Fungi</taxon>
        <taxon>Dikarya</taxon>
        <taxon>Basidiomycota</taxon>
        <taxon>Agaricomycotina</taxon>
        <taxon>Agaricomycetes</taxon>
        <taxon>Cantharellales</taxon>
        <taxon>Ceratobasidiaceae</taxon>
        <taxon>Rhizoctonia</taxon>
    </lineage>
</organism>
<protein>
    <submittedName>
        <fullName evidence="1">Uncharacterized protein</fullName>
    </submittedName>
</protein>
<proteinExistence type="predicted"/>
<dbReference type="Proteomes" id="UP000663850">
    <property type="component" value="Unassembled WGS sequence"/>
</dbReference>